<evidence type="ECO:0000259" key="5">
    <source>
        <dbReference type="PROSITE" id="PS50305"/>
    </source>
</evidence>
<reference evidence="7" key="1">
    <citation type="journal article" date="2019" name="Int. J. Syst. Evol. Microbiol.">
        <title>The Global Catalogue of Microorganisms (GCM) 10K type strain sequencing project: providing services to taxonomists for standard genome sequencing and annotation.</title>
        <authorList>
            <consortium name="The Broad Institute Genomics Platform"/>
            <consortium name="The Broad Institute Genome Sequencing Center for Infectious Disease"/>
            <person name="Wu L."/>
            <person name="Ma J."/>
        </authorList>
    </citation>
    <scope>NUCLEOTIDE SEQUENCE [LARGE SCALE GENOMIC DNA]</scope>
    <source>
        <strain evidence="7">JCM 16918</strain>
    </source>
</reference>
<comment type="function">
    <text evidence="3">NAD-dependent lysine deacetylase and desuccinylase that specifically removes acetyl and succinyl groups on target proteins. Modulates the activities of several proteins which are inactive in their acylated form.</text>
</comment>
<keyword evidence="1" id="KW-0808">Transferase</keyword>
<feature type="binding site" evidence="3">
    <location>
        <position position="235"/>
    </location>
    <ligand>
        <name>NAD(+)</name>
        <dbReference type="ChEBI" id="CHEBI:57540"/>
    </ligand>
</feature>
<dbReference type="RefSeq" id="WP_189055368.1">
    <property type="nucleotide sequence ID" value="NZ_BMOR01000004.1"/>
</dbReference>
<feature type="binding site" evidence="3">
    <location>
        <position position="69"/>
    </location>
    <ligand>
        <name>substrate</name>
    </ligand>
</feature>
<gene>
    <name evidence="3 6" type="primary">cobB</name>
    <name evidence="6" type="ORF">GCM10010842_13870</name>
</gene>
<feature type="binding site" evidence="3">
    <location>
        <begin position="217"/>
        <end position="219"/>
    </location>
    <ligand>
        <name>NAD(+)</name>
        <dbReference type="ChEBI" id="CHEBI:57540"/>
    </ligand>
</feature>
<proteinExistence type="inferred from homology"/>
<comment type="catalytic activity">
    <reaction evidence="3">
        <text>N(6)-acetyl-L-lysyl-[protein] + NAD(+) + H2O = 2''-O-acetyl-ADP-D-ribose + nicotinamide + L-lysyl-[protein]</text>
        <dbReference type="Rhea" id="RHEA:43636"/>
        <dbReference type="Rhea" id="RHEA-COMP:9752"/>
        <dbReference type="Rhea" id="RHEA-COMP:10731"/>
        <dbReference type="ChEBI" id="CHEBI:15377"/>
        <dbReference type="ChEBI" id="CHEBI:17154"/>
        <dbReference type="ChEBI" id="CHEBI:29969"/>
        <dbReference type="ChEBI" id="CHEBI:57540"/>
        <dbReference type="ChEBI" id="CHEBI:61930"/>
        <dbReference type="ChEBI" id="CHEBI:83767"/>
        <dbReference type="EC" id="2.3.1.286"/>
    </reaction>
</comment>
<dbReference type="InterPro" id="IPR027546">
    <property type="entry name" value="Sirtuin_class_III"/>
</dbReference>
<evidence type="ECO:0000313" key="7">
    <source>
        <dbReference type="Proteomes" id="UP000645517"/>
    </source>
</evidence>
<feature type="binding site" evidence="3">
    <location>
        <begin position="191"/>
        <end position="193"/>
    </location>
    <ligand>
        <name>NAD(+)</name>
        <dbReference type="ChEBI" id="CHEBI:57540"/>
    </ligand>
</feature>
<evidence type="ECO:0000256" key="3">
    <source>
        <dbReference type="HAMAP-Rule" id="MF_01121"/>
    </source>
</evidence>
<organism evidence="6 7">
    <name type="scientific">Deinococcus daejeonensis</name>
    <dbReference type="NCBI Taxonomy" id="1007098"/>
    <lineage>
        <taxon>Bacteria</taxon>
        <taxon>Thermotogati</taxon>
        <taxon>Deinococcota</taxon>
        <taxon>Deinococci</taxon>
        <taxon>Deinococcales</taxon>
        <taxon>Deinococcaceae</taxon>
        <taxon>Deinococcus</taxon>
    </lineage>
</organism>
<name>A0ABQ2J0S7_9DEIO</name>
<dbReference type="InterPro" id="IPR026591">
    <property type="entry name" value="Sirtuin_cat_small_dom_sf"/>
</dbReference>
<sequence>MDLAAARAALQAASRVAVLTGAGVSAESGIPTFRDAQTGHWARFKPEDLASPPAYRRDPEMVWEWYAGRYRDVLAAQPNGAHDLLARLEAQKGPGFFLATQNVDGLHHRAGSGTHGGRVVELHGNLLSGRDEVTGQTFPLAAPAELVTPPTSPLGNRMRPNVVWFGEYLPEDALEAAQDAFAAAQVALVIGTSGAVYPAAGLAAETLRRGGIAIEINPTETEISHQMTYVVRDVASRGLAALLQSKSTRSAAT</sequence>
<comment type="similarity">
    <text evidence="3">Belongs to the sirtuin family. Class III subfamily.</text>
</comment>
<keyword evidence="7" id="KW-1185">Reference proteome</keyword>
<comment type="caution">
    <text evidence="3 4">Lacks conserved residue(s) required for the propagation of feature annotation.</text>
</comment>
<feature type="binding site" evidence="3">
    <location>
        <position position="66"/>
    </location>
    <ligand>
        <name>substrate</name>
    </ligand>
</feature>
<dbReference type="Proteomes" id="UP000645517">
    <property type="component" value="Unassembled WGS sequence"/>
</dbReference>
<evidence type="ECO:0000256" key="1">
    <source>
        <dbReference type="ARBA" id="ARBA00022679"/>
    </source>
</evidence>
<feature type="active site" description="Proton acceptor" evidence="3">
    <location>
        <position position="123"/>
    </location>
</feature>
<dbReference type="HAMAP" id="MF_01121">
    <property type="entry name" value="Sirtuin_ClassIII"/>
    <property type="match status" value="1"/>
</dbReference>
<feature type="domain" description="Deacetylase sirtuin-type" evidence="5">
    <location>
        <begin position="1"/>
        <end position="253"/>
    </location>
</feature>
<accession>A0ABQ2J0S7</accession>
<dbReference type="Pfam" id="PF02146">
    <property type="entry name" value="SIR2"/>
    <property type="match status" value="1"/>
</dbReference>
<feature type="binding site" evidence="3">
    <location>
        <begin position="101"/>
        <end position="104"/>
    </location>
    <ligand>
        <name>NAD(+)</name>
        <dbReference type="ChEBI" id="CHEBI:57540"/>
    </ligand>
</feature>
<evidence type="ECO:0000313" key="6">
    <source>
        <dbReference type="EMBL" id="GGN34774.1"/>
    </source>
</evidence>
<comment type="domain">
    <text evidence="3">2 residues (Tyr-66 and Arg-69) present in a large hydrophobic pocket are probably involved in substrate specificity. They are important for desuccinylation activity, but dispensable for deacetylation activity.</text>
</comment>
<dbReference type="PANTHER" id="PTHR11085:SF4">
    <property type="entry name" value="NAD-DEPENDENT PROTEIN DEACYLASE"/>
    <property type="match status" value="1"/>
</dbReference>
<dbReference type="InterPro" id="IPR029035">
    <property type="entry name" value="DHS-like_NAD/FAD-binding_dom"/>
</dbReference>
<dbReference type="EMBL" id="BMOR01000004">
    <property type="protein sequence ID" value="GGN34774.1"/>
    <property type="molecule type" value="Genomic_DNA"/>
</dbReference>
<dbReference type="InterPro" id="IPR003000">
    <property type="entry name" value="Sirtuin"/>
</dbReference>
<protein>
    <recommendedName>
        <fullName evidence="3">NAD-dependent protein deacylase</fullName>
        <ecNumber evidence="3">2.3.1.286</ecNumber>
    </recommendedName>
    <alternativeName>
        <fullName evidence="3">Regulatory protein SIR2 homolog</fullName>
    </alternativeName>
</protein>
<dbReference type="PANTHER" id="PTHR11085">
    <property type="entry name" value="NAD-DEPENDENT PROTEIN DEACYLASE SIRTUIN-5, MITOCHONDRIAL-RELATED"/>
    <property type="match status" value="1"/>
</dbReference>
<evidence type="ECO:0000256" key="2">
    <source>
        <dbReference type="ARBA" id="ARBA00023027"/>
    </source>
</evidence>
<dbReference type="InterPro" id="IPR026590">
    <property type="entry name" value="Ssirtuin_cat_dom"/>
</dbReference>
<evidence type="ECO:0000256" key="4">
    <source>
        <dbReference type="PROSITE-ProRule" id="PRU00236"/>
    </source>
</evidence>
<keyword evidence="2 3" id="KW-0520">NAD</keyword>
<dbReference type="EC" id="2.3.1.286" evidence="3"/>
<comment type="catalytic activity">
    <reaction evidence="3">
        <text>N(6)-succinyl-L-lysyl-[protein] + NAD(+) + H2O = 2''-O-succinyl-ADP-D-ribose + nicotinamide + L-lysyl-[protein]</text>
        <dbReference type="Rhea" id="RHEA:47668"/>
        <dbReference type="Rhea" id="RHEA-COMP:9752"/>
        <dbReference type="Rhea" id="RHEA-COMP:11877"/>
        <dbReference type="ChEBI" id="CHEBI:15377"/>
        <dbReference type="ChEBI" id="CHEBI:17154"/>
        <dbReference type="ChEBI" id="CHEBI:29969"/>
        <dbReference type="ChEBI" id="CHEBI:57540"/>
        <dbReference type="ChEBI" id="CHEBI:87830"/>
        <dbReference type="ChEBI" id="CHEBI:87832"/>
    </reaction>
</comment>
<keyword evidence="3" id="KW-0963">Cytoplasm</keyword>
<dbReference type="InterPro" id="IPR050134">
    <property type="entry name" value="NAD-dep_sirtuin_deacylases"/>
</dbReference>
<dbReference type="PROSITE" id="PS50305">
    <property type="entry name" value="SIRTUIN"/>
    <property type="match status" value="1"/>
</dbReference>
<dbReference type="SUPFAM" id="SSF52467">
    <property type="entry name" value="DHS-like NAD/FAD-binding domain"/>
    <property type="match status" value="1"/>
</dbReference>
<comment type="subcellular location">
    <subcellularLocation>
        <location evidence="3">Cytoplasm</location>
    </subcellularLocation>
</comment>
<dbReference type="Gene3D" id="3.30.1600.10">
    <property type="entry name" value="SIR2/SIRT2 'Small Domain"/>
    <property type="match status" value="1"/>
</dbReference>
<comment type="caution">
    <text evidence="6">The sequence shown here is derived from an EMBL/GenBank/DDBJ whole genome shotgun (WGS) entry which is preliminary data.</text>
</comment>
<dbReference type="Gene3D" id="3.40.50.1220">
    <property type="entry name" value="TPP-binding domain"/>
    <property type="match status" value="1"/>
</dbReference>